<dbReference type="EMBL" id="DSDS01000185">
    <property type="protein sequence ID" value="HET98647.1"/>
    <property type="molecule type" value="Genomic_DNA"/>
</dbReference>
<evidence type="ECO:0000313" key="4">
    <source>
        <dbReference type="EMBL" id="HET98647.1"/>
    </source>
</evidence>
<evidence type="ECO:0000259" key="2">
    <source>
        <dbReference type="Pfam" id="PF14400"/>
    </source>
</evidence>
<feature type="transmembrane region" description="Helical" evidence="1">
    <location>
        <begin position="468"/>
        <end position="489"/>
    </location>
</feature>
<organism evidence="4">
    <name type="scientific">Desulfurivibrio alkaliphilus</name>
    <dbReference type="NCBI Taxonomy" id="427923"/>
    <lineage>
        <taxon>Bacteria</taxon>
        <taxon>Pseudomonadati</taxon>
        <taxon>Thermodesulfobacteriota</taxon>
        <taxon>Desulfobulbia</taxon>
        <taxon>Desulfobulbales</taxon>
        <taxon>Desulfobulbaceae</taxon>
        <taxon>Desulfurivibrio</taxon>
    </lineage>
</organism>
<keyword evidence="1" id="KW-1133">Transmembrane helix</keyword>
<feature type="domain" description="7 transmembrane helices usually fused to an inactive transglutaminase" evidence="3">
    <location>
        <begin position="258"/>
        <end position="501"/>
    </location>
</feature>
<feature type="transmembrane region" description="Helical" evidence="1">
    <location>
        <begin position="312"/>
        <end position="332"/>
    </location>
</feature>
<evidence type="ECO:0000256" key="1">
    <source>
        <dbReference type="SAM" id="Phobius"/>
    </source>
</evidence>
<dbReference type="InterPro" id="IPR025840">
    <property type="entry name" value="7TM_transglut"/>
</dbReference>
<keyword evidence="1" id="KW-0812">Transmembrane</keyword>
<reference evidence="4" key="1">
    <citation type="journal article" date="2020" name="mSystems">
        <title>Genome- and Community-Level Interaction Insights into Carbon Utilization and Element Cycling Functions of Hydrothermarchaeota in Hydrothermal Sediment.</title>
        <authorList>
            <person name="Zhou Z."/>
            <person name="Liu Y."/>
            <person name="Xu W."/>
            <person name="Pan J."/>
            <person name="Luo Z.H."/>
            <person name="Li M."/>
        </authorList>
    </citation>
    <scope>NUCLEOTIDE SEQUENCE [LARGE SCALE GENOMIC DNA]</scope>
    <source>
        <strain evidence="4">SpSt-1224</strain>
    </source>
</reference>
<feature type="transmembrane region" description="Helical" evidence="1">
    <location>
        <begin position="380"/>
        <end position="403"/>
    </location>
</feature>
<dbReference type="Proteomes" id="UP000885986">
    <property type="component" value="Unassembled WGS sequence"/>
</dbReference>
<accession>A0A7C2TII7</accession>
<dbReference type="AlphaFoldDB" id="A0A7C2TII7"/>
<feature type="transmembrane region" description="Helical" evidence="1">
    <location>
        <begin position="6"/>
        <end position="23"/>
    </location>
</feature>
<dbReference type="PROSITE" id="PS51257">
    <property type="entry name" value="PROKAR_LIPOPROTEIN"/>
    <property type="match status" value="1"/>
</dbReference>
<sequence>MRSRLFFYIIVLVLIVAGCAIAWQRHLQTQLPLLPGVQAPIWLVEARVDFTARGEPVTVNLDIPDDPPGFYLLDEQTASPGYGFFILTENGNRRGEWSIRQADGPQTLYYKIQLVPIPLAATSRGELPVAPAATSVHWEEAEVVAARQLLAVARERSSNPESMTRELIKLLAASEPEQNAALLLSATPLVPLLEKLLNYSQLPTRIVNGLYLEDGRRNQQLTPKLEVFVGDRWLLFDPRTAHQGVPENFLLWNQDRRSLLDLSGGHNSQIRFAMLSQNLPAAQLASLTAADSPFALFGVHSLPVEEQAMLKMLLLLPAGALVLVFMRIMVGVQTSGTFMPILIALAFLQTTLLPGLISFVSIVAFGLLLRGYLSGLNLLLVARIATIVIIVIFIIVFSSLFGYRLGFNTGMTVNFFPIIIIAWTIERMSILWEDEGPGEVLVQGGGSLLVAVLAYLLMQWSVMAHLSFYFPEINLIIVALIMLMGNYTGYKLTELHRFRAVDQQGAP</sequence>
<dbReference type="Pfam" id="PF14402">
    <property type="entry name" value="7TM_transglut"/>
    <property type="match status" value="1"/>
</dbReference>
<protein>
    <submittedName>
        <fullName evidence="4">Gonadoliberin III</fullName>
    </submittedName>
</protein>
<keyword evidence="1" id="KW-0472">Membrane</keyword>
<feature type="transmembrane region" description="Helical" evidence="1">
    <location>
        <begin position="440"/>
        <end position="462"/>
    </location>
</feature>
<proteinExistence type="predicted"/>
<dbReference type="InterPro" id="IPR025838">
    <property type="entry name" value="Transglut_i_TM"/>
</dbReference>
<feature type="transmembrane region" description="Helical" evidence="1">
    <location>
        <begin position="409"/>
        <end position="428"/>
    </location>
</feature>
<dbReference type="Pfam" id="PF14400">
    <property type="entry name" value="Transglut_i_TM"/>
    <property type="match status" value="1"/>
</dbReference>
<evidence type="ECO:0000259" key="3">
    <source>
        <dbReference type="Pfam" id="PF14402"/>
    </source>
</evidence>
<feature type="domain" description="Inactive transglutaminase fused to 7 transmembrane helices" evidence="2">
    <location>
        <begin position="25"/>
        <end position="186"/>
    </location>
</feature>
<feature type="transmembrane region" description="Helical" evidence="1">
    <location>
        <begin position="338"/>
        <end position="368"/>
    </location>
</feature>
<comment type="caution">
    <text evidence="4">The sequence shown here is derived from an EMBL/GenBank/DDBJ whole genome shotgun (WGS) entry which is preliminary data.</text>
</comment>
<name>A0A7C2TII7_9BACT</name>
<gene>
    <name evidence="4" type="ORF">ENN98_08205</name>
</gene>